<gene>
    <name evidence="1" type="primary">BnaA02g19380D</name>
    <name evidence="1" type="ORF">GSBRNA2T00093729001</name>
</gene>
<protein>
    <submittedName>
        <fullName evidence="1">BnaA02g19380D protein</fullName>
    </submittedName>
</protein>
<name>A0A078IJY2_BRANA</name>
<dbReference type="Proteomes" id="UP000028999">
    <property type="component" value="Unassembled WGS sequence"/>
</dbReference>
<sequence length="59" mass="7033">MSCAAIARKLTRTTQLWIVQRQYLSRAVSRSFASSSFHIPCPLFFLFQWLLHQNHLRRI</sequence>
<organism evidence="1 2">
    <name type="scientific">Brassica napus</name>
    <name type="common">Rape</name>
    <dbReference type="NCBI Taxonomy" id="3708"/>
    <lineage>
        <taxon>Eukaryota</taxon>
        <taxon>Viridiplantae</taxon>
        <taxon>Streptophyta</taxon>
        <taxon>Embryophyta</taxon>
        <taxon>Tracheophyta</taxon>
        <taxon>Spermatophyta</taxon>
        <taxon>Magnoliopsida</taxon>
        <taxon>eudicotyledons</taxon>
        <taxon>Gunneridae</taxon>
        <taxon>Pentapetalae</taxon>
        <taxon>rosids</taxon>
        <taxon>malvids</taxon>
        <taxon>Brassicales</taxon>
        <taxon>Brassicaceae</taxon>
        <taxon>Brassiceae</taxon>
        <taxon>Brassica</taxon>
    </lineage>
</organism>
<reference evidence="1 2" key="1">
    <citation type="journal article" date="2014" name="Science">
        <title>Plant genetics. Early allopolyploid evolution in the post-Neolithic Brassica napus oilseed genome.</title>
        <authorList>
            <person name="Chalhoub B."/>
            <person name="Denoeud F."/>
            <person name="Liu S."/>
            <person name="Parkin I.A."/>
            <person name="Tang H."/>
            <person name="Wang X."/>
            <person name="Chiquet J."/>
            <person name="Belcram H."/>
            <person name="Tong C."/>
            <person name="Samans B."/>
            <person name="Correa M."/>
            <person name="Da Silva C."/>
            <person name="Just J."/>
            <person name="Falentin C."/>
            <person name="Koh C.S."/>
            <person name="Le Clainche I."/>
            <person name="Bernard M."/>
            <person name="Bento P."/>
            <person name="Noel B."/>
            <person name="Labadie K."/>
            <person name="Alberti A."/>
            <person name="Charles M."/>
            <person name="Arnaud D."/>
            <person name="Guo H."/>
            <person name="Daviaud C."/>
            <person name="Alamery S."/>
            <person name="Jabbari K."/>
            <person name="Zhao M."/>
            <person name="Edger P.P."/>
            <person name="Chelaifa H."/>
            <person name="Tack D."/>
            <person name="Lassalle G."/>
            <person name="Mestiri I."/>
            <person name="Schnel N."/>
            <person name="Le Paslier M.C."/>
            <person name="Fan G."/>
            <person name="Renault V."/>
            <person name="Bayer P.E."/>
            <person name="Golicz A.A."/>
            <person name="Manoli S."/>
            <person name="Lee T.H."/>
            <person name="Thi V.H."/>
            <person name="Chalabi S."/>
            <person name="Hu Q."/>
            <person name="Fan C."/>
            <person name="Tollenaere R."/>
            <person name="Lu Y."/>
            <person name="Battail C."/>
            <person name="Shen J."/>
            <person name="Sidebottom C.H."/>
            <person name="Wang X."/>
            <person name="Canaguier A."/>
            <person name="Chauveau A."/>
            <person name="Berard A."/>
            <person name="Deniot G."/>
            <person name="Guan M."/>
            <person name="Liu Z."/>
            <person name="Sun F."/>
            <person name="Lim Y.P."/>
            <person name="Lyons E."/>
            <person name="Town C.D."/>
            <person name="Bancroft I."/>
            <person name="Wang X."/>
            <person name="Meng J."/>
            <person name="Ma J."/>
            <person name="Pires J.C."/>
            <person name="King G.J."/>
            <person name="Brunel D."/>
            <person name="Delourme R."/>
            <person name="Renard M."/>
            <person name="Aury J.M."/>
            <person name="Adams K.L."/>
            <person name="Batley J."/>
            <person name="Snowdon R.J."/>
            <person name="Tost J."/>
            <person name="Edwards D."/>
            <person name="Zhou Y."/>
            <person name="Hua W."/>
            <person name="Sharpe A.G."/>
            <person name="Paterson A.H."/>
            <person name="Guan C."/>
            <person name="Wincker P."/>
        </authorList>
    </citation>
    <scope>NUCLEOTIDE SEQUENCE [LARGE SCALE GENOMIC DNA]</scope>
    <source>
        <strain evidence="2">cv. Darmor-bzh</strain>
    </source>
</reference>
<dbReference type="AlphaFoldDB" id="A0A078IJY2"/>
<evidence type="ECO:0000313" key="2">
    <source>
        <dbReference type="Proteomes" id="UP000028999"/>
    </source>
</evidence>
<proteinExistence type="predicted"/>
<dbReference type="PaxDb" id="3708-A0A078IJY2"/>
<evidence type="ECO:0000313" key="1">
    <source>
        <dbReference type="EMBL" id="CDY49734.1"/>
    </source>
</evidence>
<keyword evidence="2" id="KW-1185">Reference proteome</keyword>
<accession>A0A078IJY2</accession>
<dbReference type="Gramene" id="CDY49734">
    <property type="protein sequence ID" value="CDY49734"/>
    <property type="gene ID" value="GSBRNA2T00093729001"/>
</dbReference>
<dbReference type="EMBL" id="LK032856">
    <property type="protein sequence ID" value="CDY49734.1"/>
    <property type="molecule type" value="Genomic_DNA"/>
</dbReference>